<dbReference type="VEuPathDB" id="FungiDB:BO71DRAFT_298443"/>
<organism evidence="1 2">
    <name type="scientific">Aspergillus ellipticus CBS 707.79</name>
    <dbReference type="NCBI Taxonomy" id="1448320"/>
    <lineage>
        <taxon>Eukaryota</taxon>
        <taxon>Fungi</taxon>
        <taxon>Dikarya</taxon>
        <taxon>Ascomycota</taxon>
        <taxon>Pezizomycotina</taxon>
        <taxon>Eurotiomycetes</taxon>
        <taxon>Eurotiomycetidae</taxon>
        <taxon>Eurotiales</taxon>
        <taxon>Aspergillaceae</taxon>
        <taxon>Aspergillus</taxon>
        <taxon>Aspergillus subgen. Circumdati</taxon>
    </lineage>
</organism>
<evidence type="ECO:0000313" key="1">
    <source>
        <dbReference type="EMBL" id="PYH88786.1"/>
    </source>
</evidence>
<dbReference type="Proteomes" id="UP000247810">
    <property type="component" value="Unassembled WGS sequence"/>
</dbReference>
<reference evidence="1 2" key="1">
    <citation type="submission" date="2018-02" db="EMBL/GenBank/DDBJ databases">
        <title>The genomes of Aspergillus section Nigri reveals drivers in fungal speciation.</title>
        <authorList>
            <consortium name="DOE Joint Genome Institute"/>
            <person name="Vesth T.C."/>
            <person name="Nybo J."/>
            <person name="Theobald S."/>
            <person name="Brandl J."/>
            <person name="Frisvad J.C."/>
            <person name="Nielsen K.F."/>
            <person name="Lyhne E.K."/>
            <person name="Kogle M.E."/>
            <person name="Kuo A."/>
            <person name="Riley R."/>
            <person name="Clum A."/>
            <person name="Nolan M."/>
            <person name="Lipzen A."/>
            <person name="Salamov A."/>
            <person name="Henrissat B."/>
            <person name="Wiebenga A."/>
            <person name="De vries R.P."/>
            <person name="Grigoriev I.V."/>
            <person name="Mortensen U.H."/>
            <person name="Andersen M.R."/>
            <person name="Baker S.E."/>
        </authorList>
    </citation>
    <scope>NUCLEOTIDE SEQUENCE [LARGE SCALE GENOMIC DNA]</scope>
    <source>
        <strain evidence="1 2">CBS 707.79</strain>
    </source>
</reference>
<dbReference type="OrthoDB" id="4507345at2759"/>
<feature type="non-terminal residue" evidence="1">
    <location>
        <position position="57"/>
    </location>
</feature>
<sequence length="57" mass="6592">GRARVVGEFKTPWTTDLSEPRSKDTRKVLGQVARYMAHYTCTYGFVSTYEESIFAKR</sequence>
<keyword evidence="2" id="KW-1185">Reference proteome</keyword>
<proteinExistence type="predicted"/>
<feature type="non-terminal residue" evidence="1">
    <location>
        <position position="1"/>
    </location>
</feature>
<evidence type="ECO:0008006" key="3">
    <source>
        <dbReference type="Google" id="ProtNLM"/>
    </source>
</evidence>
<protein>
    <recommendedName>
        <fullName evidence="3">Fungal-type protein kinase domain-containing protein</fullName>
    </recommendedName>
</protein>
<accession>A0A319CU82</accession>
<gene>
    <name evidence="1" type="ORF">BO71DRAFT_298443</name>
</gene>
<name>A0A319CU82_9EURO</name>
<evidence type="ECO:0000313" key="2">
    <source>
        <dbReference type="Proteomes" id="UP000247810"/>
    </source>
</evidence>
<dbReference type="EMBL" id="KZ826066">
    <property type="protein sequence ID" value="PYH88786.1"/>
    <property type="molecule type" value="Genomic_DNA"/>
</dbReference>
<dbReference type="AlphaFoldDB" id="A0A319CU82"/>